<dbReference type="EMBL" id="ALWO02000020">
    <property type="protein sequence ID" value="EOZ99001.1"/>
    <property type="molecule type" value="Genomic_DNA"/>
</dbReference>
<organism evidence="1 2">
    <name type="scientific">Indibacter alkaliphilus (strain CCUG 57479 / KCTC 22604 / LW1)</name>
    <dbReference type="NCBI Taxonomy" id="1189612"/>
    <lineage>
        <taxon>Bacteria</taxon>
        <taxon>Pseudomonadati</taxon>
        <taxon>Bacteroidota</taxon>
        <taxon>Cytophagia</taxon>
        <taxon>Cytophagales</taxon>
        <taxon>Cyclobacteriaceae</taxon>
    </lineage>
</organism>
<dbReference type="AlphaFoldDB" id="S2E3C7"/>
<evidence type="ECO:0000313" key="1">
    <source>
        <dbReference type="EMBL" id="EOZ99001.1"/>
    </source>
</evidence>
<sequence length="40" mass="4666">METDPVIVLVQSDRVSDLVYGRFNCISNLFQNPFKSQEYI</sequence>
<evidence type="ECO:0000313" key="2">
    <source>
        <dbReference type="Proteomes" id="UP000006073"/>
    </source>
</evidence>
<comment type="caution">
    <text evidence="1">The sequence shown here is derived from an EMBL/GenBank/DDBJ whole genome shotgun (WGS) entry which is preliminary data.</text>
</comment>
<keyword evidence="2" id="KW-1185">Reference proteome</keyword>
<protein>
    <submittedName>
        <fullName evidence="1">Uncharacterized protein</fullName>
    </submittedName>
</protein>
<proteinExistence type="predicted"/>
<accession>S2E3C7</accession>
<name>S2E3C7_INDAL</name>
<dbReference type="Proteomes" id="UP000006073">
    <property type="component" value="Unassembled WGS sequence"/>
</dbReference>
<gene>
    <name evidence="1" type="ORF">A33Q_0856</name>
</gene>
<reference evidence="1 2" key="1">
    <citation type="journal article" date="2013" name="Genome Announc.">
        <title>Draft Genome Sequence of Indibacter alkaliphilus Strain LW1T, Isolated from Lonar Lake, a Haloalkaline Lake in the Buldana District of Maharashtra, India.</title>
        <authorList>
            <person name="Singh A."/>
            <person name="Kumar Jangir P."/>
            <person name="Sharma R."/>
            <person name="Singh A."/>
            <person name="Kumar Pinnaka A."/>
            <person name="Shivaji S."/>
        </authorList>
    </citation>
    <scope>NUCLEOTIDE SEQUENCE [LARGE SCALE GENOMIC DNA]</scope>
    <source>
        <strain evidence="2">CCUG 57479 / KCTC 22604 / LW1</strain>
    </source>
</reference>